<feature type="transmembrane region" description="Helical" evidence="5">
    <location>
        <begin position="18"/>
        <end position="37"/>
    </location>
</feature>
<dbReference type="Proteomes" id="UP000676246">
    <property type="component" value="Unassembled WGS sequence"/>
</dbReference>
<sequence>MVSLIWERGVAWTQRRGLYAKLGLMLLVLGLPLVALLGQSLHERLGEVERLSRRLDGLLATEQLLRVQQRLDAPADLTDLAAVDTALAALNMPDSETGWHALRERLAQRPAQAAPVLRSALLADLQRLALRVARDSGTLESGSATEALRLSLSTDLLPALQDEVGQIAPRLTPGQMPDMGDGERSALRTQLAMLERDTETIDQRTDMLLGAENLQSPAWSQARQTMRAYLREADAALQDPDGAAGQVDLPGRGQQVLQQLGNTEVALLEAQMDDSRSALARARWSLWATALVALLWLGVVVITVLLLRSGLLQSFAALGGAIRAIADGDLGHRADVPGQDELTALGRRVDRMGQRMSAMVAEIRTTAVRVREGGAQVADEALSLAARNERQTERLTRSVRDVGRLGDEVRVTAEAVADLGTMCRRLEERASESGEAMRHAVETATALQDSSRRVAEINGVIDDIAFQTNLVALNASVEAARAGESGRGFSVVAAEIRQLALRCAEAAGEVRETIELIVDGADHSATRIAGIGQALEGMGQGIGSMARRVHDIGQAAERQADALAEVNGEVQALQALGQEYARSVLATEDASRAMVQQSEALQTSVAAFRLRQGTADEARAMSEAARRRVAEVGWTKAAEEFHRPDGPFLDRDMYVFAFDAEGRYLACGNAPDRVGRCVLDIPGLPPSGAETLLNAGRAMAEQGGGWVEYEFALADLSGSGRKSAWVEDLGDGAFLGVGVYRPGPTSDAASPPVAGAGASAAAPATEAHA</sequence>
<accession>A0A941BEP5</accession>
<dbReference type="GO" id="GO:0016020">
    <property type="term" value="C:membrane"/>
    <property type="evidence" value="ECO:0007669"/>
    <property type="project" value="InterPro"/>
</dbReference>
<dbReference type="SMART" id="SM00304">
    <property type="entry name" value="HAMP"/>
    <property type="match status" value="1"/>
</dbReference>
<comment type="caution">
    <text evidence="8">The sequence shown here is derived from an EMBL/GenBank/DDBJ whole genome shotgun (WGS) entry which is preliminary data.</text>
</comment>
<dbReference type="AlphaFoldDB" id="A0A941BEP5"/>
<gene>
    <name evidence="8" type="ORF">KAK03_12575</name>
</gene>
<keyword evidence="5" id="KW-0812">Transmembrane</keyword>
<proteinExistence type="inferred from homology"/>
<reference evidence="8 9" key="1">
    <citation type="submission" date="2021-04" db="EMBL/GenBank/DDBJ databases">
        <title>The genome sequence of Ideonella sp. 3Y2.</title>
        <authorList>
            <person name="Liu Y."/>
        </authorList>
    </citation>
    <scope>NUCLEOTIDE SEQUENCE [LARGE SCALE GENOMIC DNA]</scope>
    <source>
        <strain evidence="8 9">3Y2</strain>
    </source>
</reference>
<feature type="region of interest" description="Disordered" evidence="4">
    <location>
        <begin position="746"/>
        <end position="769"/>
    </location>
</feature>
<dbReference type="RefSeq" id="WP_210854306.1">
    <property type="nucleotide sequence ID" value="NZ_JAGQDD010000008.1"/>
</dbReference>
<evidence type="ECO:0000256" key="5">
    <source>
        <dbReference type="SAM" id="Phobius"/>
    </source>
</evidence>
<dbReference type="Gene3D" id="1.10.287.950">
    <property type="entry name" value="Methyl-accepting chemotaxis protein"/>
    <property type="match status" value="1"/>
</dbReference>
<dbReference type="PANTHER" id="PTHR43531">
    <property type="entry name" value="PROTEIN ICFG"/>
    <property type="match status" value="1"/>
</dbReference>
<dbReference type="InterPro" id="IPR051310">
    <property type="entry name" value="MCP_chemotaxis"/>
</dbReference>
<dbReference type="GO" id="GO:0006935">
    <property type="term" value="P:chemotaxis"/>
    <property type="evidence" value="ECO:0007669"/>
    <property type="project" value="UniProtKB-KW"/>
</dbReference>
<protein>
    <submittedName>
        <fullName evidence="8">Methyl-accepting chemotaxis protein</fullName>
    </submittedName>
</protein>
<keyword evidence="1" id="KW-0145">Chemotaxis</keyword>
<dbReference type="SUPFAM" id="SSF58104">
    <property type="entry name" value="Methyl-accepting chemotaxis protein (MCP) signaling domain"/>
    <property type="match status" value="1"/>
</dbReference>
<feature type="transmembrane region" description="Helical" evidence="5">
    <location>
        <begin position="284"/>
        <end position="307"/>
    </location>
</feature>
<evidence type="ECO:0000256" key="3">
    <source>
        <dbReference type="PROSITE-ProRule" id="PRU00284"/>
    </source>
</evidence>
<dbReference type="Pfam" id="PF00015">
    <property type="entry name" value="MCPsignal"/>
    <property type="match status" value="1"/>
</dbReference>
<keyword evidence="3" id="KW-0807">Transducer</keyword>
<evidence type="ECO:0000259" key="7">
    <source>
        <dbReference type="PROSITE" id="PS50885"/>
    </source>
</evidence>
<dbReference type="CDD" id="cd06225">
    <property type="entry name" value="HAMP"/>
    <property type="match status" value="1"/>
</dbReference>
<dbReference type="InterPro" id="IPR004089">
    <property type="entry name" value="MCPsignal_dom"/>
</dbReference>
<evidence type="ECO:0000259" key="6">
    <source>
        <dbReference type="PROSITE" id="PS50111"/>
    </source>
</evidence>
<dbReference type="PROSITE" id="PS50885">
    <property type="entry name" value="HAMP"/>
    <property type="match status" value="1"/>
</dbReference>
<evidence type="ECO:0000256" key="4">
    <source>
        <dbReference type="SAM" id="MobiDB-lite"/>
    </source>
</evidence>
<dbReference type="SMART" id="SM00283">
    <property type="entry name" value="MA"/>
    <property type="match status" value="1"/>
</dbReference>
<evidence type="ECO:0000313" key="8">
    <source>
        <dbReference type="EMBL" id="MBQ0931321.1"/>
    </source>
</evidence>
<dbReference type="InterPro" id="IPR003660">
    <property type="entry name" value="HAMP_dom"/>
</dbReference>
<dbReference type="Pfam" id="PF00672">
    <property type="entry name" value="HAMP"/>
    <property type="match status" value="1"/>
</dbReference>
<feature type="compositionally biased region" description="Low complexity" evidence="4">
    <location>
        <begin position="748"/>
        <end position="769"/>
    </location>
</feature>
<dbReference type="EMBL" id="JAGQDD010000008">
    <property type="protein sequence ID" value="MBQ0931321.1"/>
    <property type="molecule type" value="Genomic_DNA"/>
</dbReference>
<evidence type="ECO:0000256" key="1">
    <source>
        <dbReference type="ARBA" id="ARBA00022500"/>
    </source>
</evidence>
<keyword evidence="9" id="KW-1185">Reference proteome</keyword>
<evidence type="ECO:0000256" key="2">
    <source>
        <dbReference type="ARBA" id="ARBA00029447"/>
    </source>
</evidence>
<feature type="domain" description="HAMP" evidence="7">
    <location>
        <begin position="309"/>
        <end position="361"/>
    </location>
</feature>
<keyword evidence="5" id="KW-0472">Membrane</keyword>
<dbReference type="GO" id="GO:0007165">
    <property type="term" value="P:signal transduction"/>
    <property type="evidence" value="ECO:0007669"/>
    <property type="project" value="UniProtKB-KW"/>
</dbReference>
<keyword evidence="5" id="KW-1133">Transmembrane helix</keyword>
<feature type="domain" description="Methyl-accepting transducer" evidence="6">
    <location>
        <begin position="366"/>
        <end position="588"/>
    </location>
</feature>
<organism evidence="8 9">
    <name type="scientific">Ideonella alba</name>
    <dbReference type="NCBI Taxonomy" id="2824118"/>
    <lineage>
        <taxon>Bacteria</taxon>
        <taxon>Pseudomonadati</taxon>
        <taxon>Pseudomonadota</taxon>
        <taxon>Betaproteobacteria</taxon>
        <taxon>Burkholderiales</taxon>
        <taxon>Sphaerotilaceae</taxon>
        <taxon>Ideonella</taxon>
    </lineage>
</organism>
<evidence type="ECO:0000313" key="9">
    <source>
        <dbReference type="Proteomes" id="UP000676246"/>
    </source>
</evidence>
<dbReference type="PROSITE" id="PS50111">
    <property type="entry name" value="CHEMOTAXIS_TRANSDUC_2"/>
    <property type="match status" value="1"/>
</dbReference>
<dbReference type="PANTHER" id="PTHR43531:SF11">
    <property type="entry name" value="METHYL-ACCEPTING CHEMOTAXIS PROTEIN 3"/>
    <property type="match status" value="1"/>
</dbReference>
<comment type="similarity">
    <text evidence="2">Belongs to the methyl-accepting chemotaxis (MCP) protein family.</text>
</comment>
<name>A0A941BEP5_9BURK</name>